<evidence type="ECO:0000313" key="1">
    <source>
        <dbReference type="EMBL" id="QDU55696.1"/>
    </source>
</evidence>
<protein>
    <submittedName>
        <fullName evidence="1">Uncharacterized protein</fullName>
    </submittedName>
</protein>
<name>A0A518ALW1_9BACT</name>
<organism evidence="1 2">
    <name type="scientific">Aeoliella mucimassa</name>
    <dbReference type="NCBI Taxonomy" id="2527972"/>
    <lineage>
        <taxon>Bacteria</taxon>
        <taxon>Pseudomonadati</taxon>
        <taxon>Planctomycetota</taxon>
        <taxon>Planctomycetia</taxon>
        <taxon>Pirellulales</taxon>
        <taxon>Lacipirellulaceae</taxon>
        <taxon>Aeoliella</taxon>
    </lineage>
</organism>
<sequence>MTAVLTPSNPTAGHIRTGHPSVIARGDQQAALRNLRLPEIDSLPDDSKERVDAFNEQNHDAWHKDVESLKTTLTEIAGDPETMGFADVWAARDIAGQQALELYQRRVAIMRARAELARELLPILDSVAKKRTEALPKVLKAVGVKLEKAGAGLDQTQAGRMGNYQEAAERQFAYQCRQHQDYIAADQLAKHASTELQQLQRFTRCADESIDIAVEALHQFCGRLLVGVSVDL</sequence>
<reference evidence="1 2" key="1">
    <citation type="submission" date="2019-02" db="EMBL/GenBank/DDBJ databases">
        <title>Deep-cultivation of Planctomycetes and their phenomic and genomic characterization uncovers novel biology.</title>
        <authorList>
            <person name="Wiegand S."/>
            <person name="Jogler M."/>
            <person name="Boedeker C."/>
            <person name="Pinto D."/>
            <person name="Vollmers J."/>
            <person name="Rivas-Marin E."/>
            <person name="Kohn T."/>
            <person name="Peeters S.H."/>
            <person name="Heuer A."/>
            <person name="Rast P."/>
            <person name="Oberbeckmann S."/>
            <person name="Bunk B."/>
            <person name="Jeske O."/>
            <person name="Meyerdierks A."/>
            <person name="Storesund J.E."/>
            <person name="Kallscheuer N."/>
            <person name="Luecker S."/>
            <person name="Lage O.M."/>
            <person name="Pohl T."/>
            <person name="Merkel B.J."/>
            <person name="Hornburger P."/>
            <person name="Mueller R.-W."/>
            <person name="Bruemmer F."/>
            <person name="Labrenz M."/>
            <person name="Spormann A.M."/>
            <person name="Op den Camp H."/>
            <person name="Overmann J."/>
            <person name="Amann R."/>
            <person name="Jetten M.S.M."/>
            <person name="Mascher T."/>
            <person name="Medema M.H."/>
            <person name="Devos D.P."/>
            <person name="Kaster A.-K."/>
            <person name="Ovreas L."/>
            <person name="Rohde M."/>
            <person name="Galperin M.Y."/>
            <person name="Jogler C."/>
        </authorList>
    </citation>
    <scope>NUCLEOTIDE SEQUENCE [LARGE SCALE GENOMIC DNA]</scope>
    <source>
        <strain evidence="1 2">Pan181</strain>
    </source>
</reference>
<dbReference type="EMBL" id="CP036278">
    <property type="protein sequence ID" value="QDU55696.1"/>
    <property type="molecule type" value="Genomic_DNA"/>
</dbReference>
<accession>A0A518ALW1</accession>
<dbReference type="AlphaFoldDB" id="A0A518ALW1"/>
<keyword evidence="2" id="KW-1185">Reference proteome</keyword>
<evidence type="ECO:0000313" key="2">
    <source>
        <dbReference type="Proteomes" id="UP000315750"/>
    </source>
</evidence>
<dbReference type="Proteomes" id="UP000315750">
    <property type="component" value="Chromosome"/>
</dbReference>
<gene>
    <name evidence="1" type="ORF">Pan181_18900</name>
</gene>
<proteinExistence type="predicted"/>
<dbReference type="KEGG" id="amuc:Pan181_18900"/>
<dbReference type="RefSeq" id="WP_145246521.1">
    <property type="nucleotide sequence ID" value="NZ_CP036278.1"/>
</dbReference>